<dbReference type="Pfam" id="PF13466">
    <property type="entry name" value="STAS_2"/>
    <property type="match status" value="1"/>
</dbReference>
<comment type="caution">
    <text evidence="4">The sequence shown here is derived from an EMBL/GenBank/DDBJ whole genome shotgun (WGS) entry which is preliminary data.</text>
</comment>
<dbReference type="EMBL" id="JACXYU010000004">
    <property type="protein sequence ID" value="MBD3932136.1"/>
    <property type="molecule type" value="Genomic_DNA"/>
</dbReference>
<dbReference type="PROSITE" id="PS50801">
    <property type="entry name" value="STAS"/>
    <property type="match status" value="1"/>
</dbReference>
<dbReference type="AlphaFoldDB" id="A0A927F0J2"/>
<protein>
    <recommendedName>
        <fullName evidence="2">Anti-sigma factor antagonist</fullName>
    </recommendedName>
</protein>
<dbReference type="SUPFAM" id="SSF52091">
    <property type="entry name" value="SpoIIaa-like"/>
    <property type="match status" value="1"/>
</dbReference>
<comment type="similarity">
    <text evidence="1 2">Belongs to the anti-sigma-factor antagonist family.</text>
</comment>
<evidence type="ECO:0000313" key="5">
    <source>
        <dbReference type="Proteomes" id="UP000632289"/>
    </source>
</evidence>
<dbReference type="InterPro" id="IPR036513">
    <property type="entry name" value="STAS_dom_sf"/>
</dbReference>
<organism evidence="4 5">
    <name type="scientific">Streptomyces chumphonensis</name>
    <dbReference type="NCBI Taxonomy" id="1214925"/>
    <lineage>
        <taxon>Bacteria</taxon>
        <taxon>Bacillati</taxon>
        <taxon>Actinomycetota</taxon>
        <taxon>Actinomycetes</taxon>
        <taxon>Kitasatosporales</taxon>
        <taxon>Streptomycetaceae</taxon>
        <taxon>Streptomyces</taxon>
    </lineage>
</organism>
<feature type="domain" description="STAS" evidence="3">
    <location>
        <begin position="1"/>
        <end position="99"/>
    </location>
</feature>
<dbReference type="InterPro" id="IPR003658">
    <property type="entry name" value="Anti-sigma_ant"/>
</dbReference>
<evidence type="ECO:0000259" key="3">
    <source>
        <dbReference type="PROSITE" id="PS50801"/>
    </source>
</evidence>
<dbReference type="InterPro" id="IPR002645">
    <property type="entry name" value="STAS_dom"/>
</dbReference>
<proteinExistence type="inferred from homology"/>
<gene>
    <name evidence="4" type="ORF">IF129_11310</name>
</gene>
<evidence type="ECO:0000313" key="4">
    <source>
        <dbReference type="EMBL" id="MBD3932136.1"/>
    </source>
</evidence>
<dbReference type="Gene3D" id="3.30.750.24">
    <property type="entry name" value="STAS domain"/>
    <property type="match status" value="1"/>
</dbReference>
<dbReference type="CDD" id="cd07043">
    <property type="entry name" value="STAS_anti-anti-sigma_factors"/>
    <property type="match status" value="1"/>
</dbReference>
<sequence length="99" mass="10097">MRDGVLVVAVTGEVDLDAAQELSRALEGGLEGPASCVVADFSRVTFCDSTGLNVLLRAHHGGDLRIAGPPPSVTRLLELTGADAVLRVYPDVATAVAGG</sequence>
<dbReference type="NCBIfam" id="TIGR00377">
    <property type="entry name" value="ant_ant_sig"/>
    <property type="match status" value="1"/>
</dbReference>
<dbReference type="PANTHER" id="PTHR33495:SF2">
    <property type="entry name" value="ANTI-SIGMA FACTOR ANTAGONIST TM_1081-RELATED"/>
    <property type="match status" value="1"/>
</dbReference>
<evidence type="ECO:0000256" key="2">
    <source>
        <dbReference type="RuleBase" id="RU003749"/>
    </source>
</evidence>
<keyword evidence="5" id="KW-1185">Reference proteome</keyword>
<dbReference type="Proteomes" id="UP000632289">
    <property type="component" value="Unassembled WGS sequence"/>
</dbReference>
<name>A0A927F0J2_9ACTN</name>
<dbReference type="InterPro" id="IPR058548">
    <property type="entry name" value="MlaB-like_STAS"/>
</dbReference>
<dbReference type="GO" id="GO:0043856">
    <property type="term" value="F:anti-sigma factor antagonist activity"/>
    <property type="evidence" value="ECO:0007669"/>
    <property type="project" value="InterPro"/>
</dbReference>
<reference evidence="4" key="1">
    <citation type="submission" date="2020-09" db="EMBL/GenBank/DDBJ databases">
        <title>Secondary metabolite and genome analysis of marine Streptomyces chumphonensis KK1-2T.</title>
        <authorList>
            <person name="Phongsopitanun W."/>
            <person name="Kanchanasin P."/>
            <person name="Pittayakhajonwut P."/>
            <person name="Suwanborirux K."/>
            <person name="Tanasupawat S."/>
        </authorList>
    </citation>
    <scope>NUCLEOTIDE SEQUENCE</scope>
    <source>
        <strain evidence="4">KK1-2</strain>
    </source>
</reference>
<dbReference type="PANTHER" id="PTHR33495">
    <property type="entry name" value="ANTI-SIGMA FACTOR ANTAGONIST TM_1081-RELATED-RELATED"/>
    <property type="match status" value="1"/>
</dbReference>
<evidence type="ECO:0000256" key="1">
    <source>
        <dbReference type="ARBA" id="ARBA00009013"/>
    </source>
</evidence>
<accession>A0A927F0J2</accession>